<evidence type="ECO:0000259" key="13">
    <source>
        <dbReference type="PROSITE" id="PS50894"/>
    </source>
</evidence>
<keyword evidence="4" id="KW-0812">Transmembrane</keyword>
<dbReference type="GO" id="GO:0004672">
    <property type="term" value="F:protein kinase activity"/>
    <property type="evidence" value="ECO:0007669"/>
    <property type="project" value="UniProtKB-ARBA"/>
</dbReference>
<evidence type="ECO:0000256" key="10">
    <source>
        <dbReference type="PROSITE-ProRule" id="PRU00110"/>
    </source>
</evidence>
<comment type="subcellular location">
    <subcellularLocation>
        <location evidence="1">Cell membrane</location>
        <topology evidence="1">Multi-pass membrane protein</topology>
    </subcellularLocation>
</comment>
<keyword evidence="9" id="KW-0472">Membrane</keyword>
<dbReference type="InterPro" id="IPR036641">
    <property type="entry name" value="HPT_dom_sf"/>
</dbReference>
<dbReference type="PANTHER" id="PTHR45339">
    <property type="entry name" value="HYBRID SIGNAL TRANSDUCTION HISTIDINE KINASE J"/>
    <property type="match status" value="1"/>
</dbReference>
<dbReference type="SMART" id="SM00448">
    <property type="entry name" value="REC"/>
    <property type="match status" value="1"/>
</dbReference>
<dbReference type="OrthoDB" id="9797243at2"/>
<dbReference type="GO" id="GO:0000160">
    <property type="term" value="P:phosphorelay signal transduction system"/>
    <property type="evidence" value="ECO:0007669"/>
    <property type="project" value="UniProtKB-KW"/>
</dbReference>
<dbReference type="PANTHER" id="PTHR45339:SF1">
    <property type="entry name" value="HYBRID SIGNAL TRANSDUCTION HISTIDINE KINASE J"/>
    <property type="match status" value="1"/>
</dbReference>
<reference evidence="15" key="2">
    <citation type="submission" date="2015-05" db="EMBL/GenBank/DDBJ databases">
        <authorList>
            <person name="Swarnkar M.K."/>
            <person name="Vyas P."/>
            <person name="Rahi P."/>
            <person name="Thakur R."/>
            <person name="Thakur N."/>
            <person name="Singh A.K."/>
            <person name="Gulati A."/>
        </authorList>
    </citation>
    <scope>NUCLEOTIDE SEQUENCE [LARGE SCALE GENOMIC DNA]</scope>
    <source>
        <strain evidence="15">745</strain>
    </source>
</reference>
<sequence>MPGNYPERDSRQALPDPVTPHHWTRARVLVVDDHCTYRWLLGSSLEKLGVPHLCCSDGQQALHALTAEHFDLVISDCRMPVMDGYAMTRQWRRREHAMGRPPVTILALTASLDLEEISRCVACGMNGWLTKPVGLAQLREVLCCWLSPSQSVASAIRHSGQMAARTDTFPSRASLIDAFGSLDVVEPMLFSLIQEAHADLAVLIRAQASLDARVAAQCLHRLVGSVAFLGETGLEDGAVALINELPVSGVARNQSALDTFRQDVEQYLDYLAQL</sequence>
<evidence type="ECO:0000256" key="4">
    <source>
        <dbReference type="ARBA" id="ARBA00022692"/>
    </source>
</evidence>
<evidence type="ECO:0000259" key="12">
    <source>
        <dbReference type="PROSITE" id="PS50110"/>
    </source>
</evidence>
<protein>
    <submittedName>
        <fullName evidence="14">Response regulator receiver protein</fullName>
    </submittedName>
</protein>
<feature type="domain" description="HPt" evidence="13">
    <location>
        <begin position="181"/>
        <end position="274"/>
    </location>
</feature>
<dbReference type="InterPro" id="IPR008207">
    <property type="entry name" value="Sig_transdc_His_kin_Hpt_dom"/>
</dbReference>
<evidence type="ECO:0000256" key="2">
    <source>
        <dbReference type="ARBA" id="ARBA00022475"/>
    </source>
</evidence>
<keyword evidence="2" id="KW-1003">Cell membrane</keyword>
<evidence type="ECO:0000256" key="11">
    <source>
        <dbReference type="PROSITE-ProRule" id="PRU00169"/>
    </source>
</evidence>
<name>A0A0H5A9F7_9PSED</name>
<keyword evidence="8" id="KW-0902">Two-component regulatory system</keyword>
<evidence type="ECO:0000256" key="7">
    <source>
        <dbReference type="ARBA" id="ARBA00022989"/>
    </source>
</evidence>
<keyword evidence="5" id="KW-0547">Nucleotide-binding</keyword>
<dbReference type="KEGG" id="ptv:AA957_08905"/>
<accession>A0A0H5A9F7</accession>
<dbReference type="PROSITE" id="PS50110">
    <property type="entry name" value="RESPONSE_REGULATORY"/>
    <property type="match status" value="1"/>
</dbReference>
<feature type="modified residue" description="Phosphohistidine" evidence="10">
    <location>
        <position position="220"/>
    </location>
</feature>
<evidence type="ECO:0000256" key="1">
    <source>
        <dbReference type="ARBA" id="ARBA00004651"/>
    </source>
</evidence>
<dbReference type="Pfam" id="PF00072">
    <property type="entry name" value="Response_reg"/>
    <property type="match status" value="1"/>
</dbReference>
<evidence type="ECO:0000313" key="15">
    <source>
        <dbReference type="Proteomes" id="UP000036608"/>
    </source>
</evidence>
<evidence type="ECO:0000256" key="8">
    <source>
        <dbReference type="ARBA" id="ARBA00023012"/>
    </source>
</evidence>
<evidence type="ECO:0000256" key="9">
    <source>
        <dbReference type="ARBA" id="ARBA00023136"/>
    </source>
</evidence>
<dbReference type="AlphaFoldDB" id="A0A0H5A9F7"/>
<keyword evidence="6" id="KW-0067">ATP-binding</keyword>
<dbReference type="SUPFAM" id="SSF52172">
    <property type="entry name" value="CheY-like"/>
    <property type="match status" value="1"/>
</dbReference>
<reference evidence="14 15" key="1">
    <citation type="journal article" date="2015" name="Genome Announc.">
        <title>Complete Genome Sequence of the Rhizobacterium Pseudomonas trivialis Strain IHBB745 with Multiple Plant Growth-Promoting Activities and Tolerance to Desiccation and Alkalinity.</title>
        <authorList>
            <person name="Gulati A."/>
            <person name="Swarnkar M.K."/>
            <person name="Vyas P."/>
            <person name="Rahi P."/>
            <person name="Thakur R."/>
            <person name="Thakur N."/>
            <person name="Singh A.K."/>
        </authorList>
    </citation>
    <scope>NUCLEOTIDE SEQUENCE [LARGE SCALE GENOMIC DNA]</scope>
    <source>
        <strain evidence="15">745</strain>
    </source>
</reference>
<feature type="modified residue" description="4-aspartylphosphate" evidence="11">
    <location>
        <position position="76"/>
    </location>
</feature>
<dbReference type="PROSITE" id="PS50894">
    <property type="entry name" value="HPT"/>
    <property type="match status" value="1"/>
</dbReference>
<evidence type="ECO:0000313" key="14">
    <source>
        <dbReference type="EMBL" id="AKS06220.1"/>
    </source>
</evidence>
<dbReference type="CDD" id="cd17546">
    <property type="entry name" value="REC_hyHK_CKI1_RcsC-like"/>
    <property type="match status" value="1"/>
</dbReference>
<dbReference type="SUPFAM" id="SSF47226">
    <property type="entry name" value="Histidine-containing phosphotransfer domain, HPT domain"/>
    <property type="match status" value="1"/>
</dbReference>
<dbReference type="Proteomes" id="UP000036608">
    <property type="component" value="Chromosome"/>
</dbReference>
<dbReference type="InterPro" id="IPR001789">
    <property type="entry name" value="Sig_transdc_resp-reg_receiver"/>
</dbReference>
<dbReference type="GO" id="GO:0005886">
    <property type="term" value="C:plasma membrane"/>
    <property type="evidence" value="ECO:0007669"/>
    <property type="project" value="UniProtKB-SubCell"/>
</dbReference>
<feature type="domain" description="Response regulatory" evidence="12">
    <location>
        <begin position="27"/>
        <end position="146"/>
    </location>
</feature>
<proteinExistence type="predicted"/>
<evidence type="ECO:0000256" key="3">
    <source>
        <dbReference type="ARBA" id="ARBA00022553"/>
    </source>
</evidence>
<gene>
    <name evidence="14" type="ORF">AA957_08905</name>
</gene>
<organism evidence="14 15">
    <name type="scientific">Pseudomonas trivialis</name>
    <dbReference type="NCBI Taxonomy" id="200450"/>
    <lineage>
        <taxon>Bacteria</taxon>
        <taxon>Pseudomonadati</taxon>
        <taxon>Pseudomonadota</taxon>
        <taxon>Gammaproteobacteria</taxon>
        <taxon>Pseudomonadales</taxon>
        <taxon>Pseudomonadaceae</taxon>
        <taxon>Pseudomonas</taxon>
    </lineage>
</organism>
<dbReference type="InterPro" id="IPR011006">
    <property type="entry name" value="CheY-like_superfamily"/>
</dbReference>
<dbReference type="Gene3D" id="3.40.50.2300">
    <property type="match status" value="1"/>
</dbReference>
<evidence type="ECO:0000256" key="6">
    <source>
        <dbReference type="ARBA" id="ARBA00022840"/>
    </source>
</evidence>
<dbReference type="GO" id="GO:0005524">
    <property type="term" value="F:ATP binding"/>
    <property type="evidence" value="ECO:0007669"/>
    <property type="project" value="UniProtKB-KW"/>
</dbReference>
<evidence type="ECO:0000256" key="5">
    <source>
        <dbReference type="ARBA" id="ARBA00022741"/>
    </source>
</evidence>
<keyword evidence="7" id="KW-1133">Transmembrane helix</keyword>
<dbReference type="EMBL" id="CP011507">
    <property type="protein sequence ID" value="AKS06220.1"/>
    <property type="molecule type" value="Genomic_DNA"/>
</dbReference>
<dbReference type="PATRIC" id="fig|200450.3.peg.1848"/>
<keyword evidence="3 11" id="KW-0597">Phosphoprotein</keyword>